<feature type="transmembrane region" description="Helical" evidence="2">
    <location>
        <begin position="62"/>
        <end position="85"/>
    </location>
</feature>
<name>A0A6A4L8L0_9ERIC</name>
<dbReference type="OrthoDB" id="6510177at2759"/>
<reference evidence="3 4" key="1">
    <citation type="journal article" date="2019" name="Genome Biol. Evol.">
        <title>The Rhododendron genome and chromosomal organization provide insight into shared whole-genome duplications across the heath family (Ericaceae).</title>
        <authorList>
            <person name="Soza V.L."/>
            <person name="Lindsley D."/>
            <person name="Waalkes A."/>
            <person name="Ramage E."/>
            <person name="Patwardhan R.P."/>
            <person name="Burton J.N."/>
            <person name="Adey A."/>
            <person name="Kumar A."/>
            <person name="Qiu R."/>
            <person name="Shendure J."/>
            <person name="Hall B."/>
        </authorList>
    </citation>
    <scope>NUCLEOTIDE SEQUENCE [LARGE SCALE GENOMIC DNA]</scope>
    <source>
        <strain evidence="3">RSF 1966-606</strain>
    </source>
</reference>
<feature type="non-terminal residue" evidence="3">
    <location>
        <position position="1"/>
    </location>
</feature>
<feature type="region of interest" description="Disordered" evidence="1">
    <location>
        <begin position="1"/>
        <end position="26"/>
    </location>
</feature>
<feature type="compositionally biased region" description="Basic and acidic residues" evidence="1">
    <location>
        <begin position="1"/>
        <end position="25"/>
    </location>
</feature>
<evidence type="ECO:0000256" key="2">
    <source>
        <dbReference type="SAM" id="Phobius"/>
    </source>
</evidence>
<comment type="caution">
    <text evidence="3">The sequence shown here is derived from an EMBL/GenBank/DDBJ whole genome shotgun (WGS) entry which is preliminary data.</text>
</comment>
<proteinExistence type="predicted"/>
<evidence type="ECO:0000313" key="4">
    <source>
        <dbReference type="Proteomes" id="UP000428333"/>
    </source>
</evidence>
<evidence type="ECO:0000313" key="3">
    <source>
        <dbReference type="EMBL" id="KAE9456836.1"/>
    </source>
</evidence>
<dbReference type="AlphaFoldDB" id="A0A6A4L8L0"/>
<dbReference type="Proteomes" id="UP000428333">
    <property type="component" value="Linkage Group LG06"/>
</dbReference>
<protein>
    <submittedName>
        <fullName evidence="3">Uncharacterized protein</fullName>
    </submittedName>
</protein>
<sequence>MRSQHQEEAKPETVDQAKGRPDQLKRGGTGALVWVSMQVSPKETFGGANDCSQFASSCSDTIVVIVVTFITITCYTKLNLLYFVYKHEAYLSFPMLIRKIHAEDYCVMYDICGARSDGKILNCPYGSPSVKVILAVTVNLMQ</sequence>
<keyword evidence="2" id="KW-1133">Transmembrane helix</keyword>
<dbReference type="EMBL" id="QEFC01001559">
    <property type="protein sequence ID" value="KAE9456836.1"/>
    <property type="molecule type" value="Genomic_DNA"/>
</dbReference>
<accession>A0A6A4L8L0</accession>
<gene>
    <name evidence="3" type="ORF">C3L33_11252</name>
</gene>
<organism evidence="3 4">
    <name type="scientific">Rhododendron williamsianum</name>
    <dbReference type="NCBI Taxonomy" id="262921"/>
    <lineage>
        <taxon>Eukaryota</taxon>
        <taxon>Viridiplantae</taxon>
        <taxon>Streptophyta</taxon>
        <taxon>Embryophyta</taxon>
        <taxon>Tracheophyta</taxon>
        <taxon>Spermatophyta</taxon>
        <taxon>Magnoliopsida</taxon>
        <taxon>eudicotyledons</taxon>
        <taxon>Gunneridae</taxon>
        <taxon>Pentapetalae</taxon>
        <taxon>asterids</taxon>
        <taxon>Ericales</taxon>
        <taxon>Ericaceae</taxon>
        <taxon>Ericoideae</taxon>
        <taxon>Rhodoreae</taxon>
        <taxon>Rhododendron</taxon>
    </lineage>
</organism>
<keyword evidence="2" id="KW-0472">Membrane</keyword>
<keyword evidence="4" id="KW-1185">Reference proteome</keyword>
<keyword evidence="2" id="KW-0812">Transmembrane</keyword>
<evidence type="ECO:0000256" key="1">
    <source>
        <dbReference type="SAM" id="MobiDB-lite"/>
    </source>
</evidence>